<gene>
    <name evidence="4" type="primary">GSTU1_5</name>
    <name evidence="4" type="ORF">FOZ60_015357</name>
</gene>
<dbReference type="InterPro" id="IPR040079">
    <property type="entry name" value="Glutathione_S-Trfase"/>
</dbReference>
<dbReference type="GO" id="GO:0016740">
    <property type="term" value="F:transferase activity"/>
    <property type="evidence" value="ECO:0007669"/>
    <property type="project" value="UniProtKB-KW"/>
</dbReference>
<feature type="compositionally biased region" description="Polar residues" evidence="1">
    <location>
        <begin position="968"/>
        <end position="989"/>
    </location>
</feature>
<evidence type="ECO:0000313" key="4">
    <source>
        <dbReference type="EMBL" id="KAF4691494.1"/>
    </source>
</evidence>
<feature type="region of interest" description="Disordered" evidence="1">
    <location>
        <begin position="765"/>
        <end position="790"/>
    </location>
</feature>
<feature type="region of interest" description="Disordered" evidence="1">
    <location>
        <begin position="881"/>
        <end position="989"/>
    </location>
</feature>
<dbReference type="Gene3D" id="1.20.1050.10">
    <property type="match status" value="2"/>
</dbReference>
<keyword evidence="4" id="KW-0808">Transferase</keyword>
<evidence type="ECO:0000259" key="3">
    <source>
        <dbReference type="PROSITE" id="PS50404"/>
    </source>
</evidence>
<feature type="region of interest" description="Disordered" evidence="1">
    <location>
        <begin position="588"/>
        <end position="644"/>
    </location>
</feature>
<dbReference type="PROSITE" id="PS50404">
    <property type="entry name" value="GST_NTER"/>
    <property type="match status" value="2"/>
</dbReference>
<accession>A0A7J6P5P1</accession>
<dbReference type="CDD" id="cd00299">
    <property type="entry name" value="GST_C_family"/>
    <property type="match status" value="1"/>
</dbReference>
<dbReference type="InterPro" id="IPR036282">
    <property type="entry name" value="Glutathione-S-Trfase_C_sf"/>
</dbReference>
<dbReference type="InterPro" id="IPR004045">
    <property type="entry name" value="Glutathione_S-Trfase_N"/>
</dbReference>
<feature type="compositionally biased region" description="Basic and acidic residues" evidence="1">
    <location>
        <begin position="926"/>
        <end position="953"/>
    </location>
</feature>
<dbReference type="SFLD" id="SFLDS00019">
    <property type="entry name" value="Glutathione_Transferase_(cytos"/>
    <property type="match status" value="1"/>
</dbReference>
<dbReference type="GO" id="GO:0005737">
    <property type="term" value="C:cytoplasm"/>
    <property type="evidence" value="ECO:0007669"/>
    <property type="project" value="TreeGrafter"/>
</dbReference>
<proteinExistence type="predicted"/>
<dbReference type="InterPro" id="IPR036249">
    <property type="entry name" value="Thioredoxin-like_sf"/>
</dbReference>
<keyword evidence="2" id="KW-0812">Transmembrane</keyword>
<dbReference type="PANTHER" id="PTHR43968:SF6">
    <property type="entry name" value="GLUTATHIONE S-TRANSFERASE OMEGA"/>
    <property type="match status" value="1"/>
</dbReference>
<sequence>MPYEKIEALSLPEGAANYEKHPLLLEKNPKGLVPTLVVNWPDGREEVVTESLVVVEYIDDLAAKFGFEGTPLLPRDDPAERQRIVKAASFYNENITSPFYAVLMRGDKTEFDKMVAGAEKFVAEMRGPFFNGPQMCLVDIAAYPWIQRSFLLGHYKDPIFTLSRGSQPQLSKLFDWVDRMSAADAVKTTVMPPEYYIKAGPPEGTLIQYLVYVSYTEPSCKSLKISVAQKLRGYYRLCDAAYERYASGKASSKMEGYGASDVVAGEYELLRLTVFRSGLLDTYFGTMTATEINGFPRLRFLTSDFSPFSQRARIALDWFKMPYEPIEGMSSPAAGVKYEKHPLLLEKNPKGLIPTLVVNWPDGREEVVTQSLAMVEYIDDLAAKFELKGTPLLPRDDTAERQRILKAASFYNENIASPFYAVLMRNDKTEFDKMVAGAEKFVAEMRGPFFNGSQMCLVDVTIYPWVQRSFLLGHYKVTSGSLALELLVPSPSQPCSGPTLDLSLDEVKATIMPPDYFIKVYAKLAEGVAFSQAEGILGNRVLTHGQVYWERPEYVRPLCSPYGDAETGRTAPLMRISKQLRKQKAKEIKRQREEQQDAAAAGKGRIGGQMHGSRMLTVREAPAGRSSKKLEPKTEASRQAEEMKKVNQMCKRMLIQTGRLAFPEQCRRGAVVDADGSRPKRLFAKQLTESAEEMMRKLEEEPANVAQGDTAATADHSGQKGSRPLSRSNTDGNEEEITAGLKNLFATTAGEVQAKEEYVTKEVGRFEELKADQERSESADEESDGGPDDLGAVSLLTGDGNGSWVLGIQDCCDRDYDHCKASKSSFGMLSVVSKALTWKSLFRKASKTAIDPSEPDLYDKAQKELQDRMLIVTRKLQAAELRTSDRGHRASSPEQRRSFGIQAPRPPTQTTDLAKSARQASRRRKQAEAARRQEAKAKAALELQRKEEEDRRVFVTLPSSDADDSSNDEVNPSSFATTVDESEGNQRCRSNGAANPLCFAMPLLLSWFALILIGVGGSQKEHDLIYELGRSLEALNSSLSGMHGPVVLSDRMRAILEEALPEAARYISSPSEGRMREKVQVLDLATNKPDYSLLVDPPPPLRNFDAGVGALHARLLQLNADKDLPDSVLVTVNSDNTLKIVDHHSGRVLSSTTVEVNASKVDSMMVYSSLEEKIVALVSADEERVVIYDLLIHAADSIELEASCELRSSWSLSEAVRGEVGDTEQCHVSAEGAKPCPAHAPRGYRVTAATYTVRDRFVSFYVFGTSSGHIAVYTREGKFQGRLLVTRSVGGVLDLGQGGAYGSQPWWLSKKEFGHFSVPTLDSMSRAPCGGWSGNASSIFVERYGSRIAFVSMTDGEVWVYATQNRAHRHTSKICDLLYKVPRIPVPSDDYVNRVFVSGSLALIGPVRRAFADHQPHPSIDSKNSLYLVNLAELETGNYPTAIGYRVDLANGTPLAFMDYFVYHPRQWLQRTAHVEQQSSKQCLPSNVGVGHQRLQQGILDATIGLITEEKRVILADLSVQEPYRQPRHRSDQGWWAAAVSKILFALIGVGGVVLYQFRKHNNLGMRDATDTPEEIDECNNLPDKRTLREIVERAQRLRSF</sequence>
<dbReference type="Proteomes" id="UP000541610">
    <property type="component" value="Unassembled WGS sequence"/>
</dbReference>
<feature type="domain" description="GST N-terminal" evidence="3">
    <location>
        <begin position="296"/>
        <end position="386"/>
    </location>
</feature>
<keyword evidence="2" id="KW-1133">Transmembrane helix</keyword>
<protein>
    <submittedName>
        <fullName evidence="4">Glutathione S-transferase U1</fullName>
    </submittedName>
</protein>
<dbReference type="EMBL" id="JABANP010000077">
    <property type="protein sequence ID" value="KAF4691494.1"/>
    <property type="molecule type" value="Genomic_DNA"/>
</dbReference>
<name>A0A7J6P5P1_PEROL</name>
<dbReference type="Gene3D" id="3.40.30.10">
    <property type="entry name" value="Glutaredoxin"/>
    <property type="match status" value="2"/>
</dbReference>
<evidence type="ECO:0000256" key="1">
    <source>
        <dbReference type="SAM" id="MobiDB-lite"/>
    </source>
</evidence>
<feature type="compositionally biased region" description="Basic and acidic residues" evidence="1">
    <location>
        <begin position="628"/>
        <end position="644"/>
    </location>
</feature>
<reference evidence="4 5" key="1">
    <citation type="submission" date="2020-04" db="EMBL/GenBank/DDBJ databases">
        <title>Perkinsus olseni comparative genomics.</title>
        <authorList>
            <person name="Bogema D.R."/>
        </authorList>
    </citation>
    <scope>NUCLEOTIDE SEQUENCE [LARGE SCALE GENOMIC DNA]</scope>
    <source>
        <strain evidence="4">00978-12</strain>
    </source>
</reference>
<dbReference type="PANTHER" id="PTHR43968">
    <property type="match status" value="1"/>
</dbReference>
<dbReference type="CDD" id="cd00570">
    <property type="entry name" value="GST_N_family"/>
    <property type="match status" value="1"/>
</dbReference>
<keyword evidence="2" id="KW-0472">Membrane</keyword>
<dbReference type="OrthoDB" id="4951845at2759"/>
<dbReference type="SUPFAM" id="SSF47616">
    <property type="entry name" value="GST C-terminal domain-like"/>
    <property type="match status" value="2"/>
</dbReference>
<comment type="caution">
    <text evidence="4">The sequence shown here is derived from an EMBL/GenBank/DDBJ whole genome shotgun (WGS) entry which is preliminary data.</text>
</comment>
<organism evidence="4 5">
    <name type="scientific">Perkinsus olseni</name>
    <name type="common">Perkinsus atlanticus</name>
    <dbReference type="NCBI Taxonomy" id="32597"/>
    <lineage>
        <taxon>Eukaryota</taxon>
        <taxon>Sar</taxon>
        <taxon>Alveolata</taxon>
        <taxon>Perkinsozoa</taxon>
        <taxon>Perkinsea</taxon>
        <taxon>Perkinsida</taxon>
        <taxon>Perkinsidae</taxon>
        <taxon>Perkinsus</taxon>
    </lineage>
</organism>
<dbReference type="InterPro" id="IPR050983">
    <property type="entry name" value="GST_Omega/HSP26"/>
</dbReference>
<feature type="domain" description="GST N-terminal" evidence="3">
    <location>
        <begin position="1"/>
        <end position="66"/>
    </location>
</feature>
<evidence type="ECO:0000313" key="5">
    <source>
        <dbReference type="Proteomes" id="UP000541610"/>
    </source>
</evidence>
<feature type="region of interest" description="Disordered" evidence="1">
    <location>
        <begin position="699"/>
        <end position="733"/>
    </location>
</feature>
<feature type="transmembrane region" description="Helical" evidence="2">
    <location>
        <begin position="1535"/>
        <end position="1558"/>
    </location>
</feature>
<dbReference type="SUPFAM" id="SSF50969">
    <property type="entry name" value="YVTN repeat-like/Quinoprotein amine dehydrogenase"/>
    <property type="match status" value="1"/>
</dbReference>
<feature type="compositionally biased region" description="Basic and acidic residues" evidence="1">
    <location>
        <begin position="765"/>
        <end position="778"/>
    </location>
</feature>
<dbReference type="InterPro" id="IPR011044">
    <property type="entry name" value="Quino_amine_DH_bsu"/>
</dbReference>
<dbReference type="Pfam" id="PF13409">
    <property type="entry name" value="GST_N_2"/>
    <property type="match status" value="2"/>
</dbReference>
<dbReference type="SUPFAM" id="SSF52833">
    <property type="entry name" value="Thioredoxin-like"/>
    <property type="match status" value="2"/>
</dbReference>
<evidence type="ECO:0000256" key="2">
    <source>
        <dbReference type="SAM" id="Phobius"/>
    </source>
</evidence>